<dbReference type="Proteomes" id="UP000007052">
    <property type="component" value="Chromosome"/>
</dbReference>
<keyword evidence="2" id="KW-1133">Transmembrane helix</keyword>
<feature type="domain" description="Bacterial sugar transferase" evidence="3">
    <location>
        <begin position="11"/>
        <end position="202"/>
    </location>
</feature>
<name>A0AB33QJJ7_HAEP3</name>
<dbReference type="GO" id="GO:0016780">
    <property type="term" value="F:phosphotransferase activity, for other substituted phosphate groups"/>
    <property type="evidence" value="ECO:0007669"/>
    <property type="project" value="TreeGrafter"/>
</dbReference>
<evidence type="ECO:0000313" key="4">
    <source>
        <dbReference type="EMBL" id="CBW14382.1"/>
    </source>
</evidence>
<proteinExistence type="inferred from homology"/>
<dbReference type="InterPro" id="IPR003362">
    <property type="entry name" value="Bact_transf"/>
</dbReference>
<evidence type="ECO:0000256" key="2">
    <source>
        <dbReference type="SAM" id="Phobius"/>
    </source>
</evidence>
<feature type="transmembrane region" description="Helical" evidence="2">
    <location>
        <begin position="12"/>
        <end position="36"/>
    </location>
</feature>
<evidence type="ECO:0000259" key="3">
    <source>
        <dbReference type="Pfam" id="PF02397"/>
    </source>
</evidence>
<accession>A0AB33QJJ7</accession>
<keyword evidence="2" id="KW-0812">Transmembrane</keyword>
<gene>
    <name evidence="4" type="primary">wcfS</name>
    <name evidence="4" type="ordered locus">PARA_02750</name>
</gene>
<dbReference type="PANTHER" id="PTHR30576">
    <property type="entry name" value="COLANIC BIOSYNTHESIS UDP-GLUCOSE LIPID CARRIER TRANSFERASE"/>
    <property type="match status" value="1"/>
</dbReference>
<comment type="similarity">
    <text evidence="1">Belongs to the bacterial sugar transferase family.</text>
</comment>
<sequence>MPIIRLSKVIRFFDFILSLVGLVVLAPIFIVLAIWIKIDSKGPVFYKQVRVGQNGIDFGLFKFRSMVVDADKKGLITVGGRDPRITRSGYFIRKYKLDELPQLINVLLGDMSLVGPRPEVRKYVELYTDEQQKVLSVKPGITDYASIEYMDENEILGKSNDPEKTYIEEIMPEKIKYNMKYIQNKNVSEYFKIIFLTLLKIVR</sequence>
<dbReference type="PANTHER" id="PTHR30576:SF20">
    <property type="entry name" value="QUINOVOSAMINEPHOSPHOTRANSFERAE-RELATED"/>
    <property type="match status" value="1"/>
</dbReference>
<dbReference type="AlphaFoldDB" id="A0AB33QJJ7"/>
<evidence type="ECO:0000313" key="5">
    <source>
        <dbReference type="Proteomes" id="UP000007052"/>
    </source>
</evidence>
<organism evidence="4 5">
    <name type="scientific">Haemophilus parainfluenzae (strain T3T1)</name>
    <dbReference type="NCBI Taxonomy" id="862965"/>
    <lineage>
        <taxon>Bacteria</taxon>
        <taxon>Pseudomonadati</taxon>
        <taxon>Pseudomonadota</taxon>
        <taxon>Gammaproteobacteria</taxon>
        <taxon>Pasteurellales</taxon>
        <taxon>Pasteurellaceae</taxon>
        <taxon>Haemophilus</taxon>
    </lineage>
</organism>
<keyword evidence="2" id="KW-0472">Membrane</keyword>
<dbReference type="Pfam" id="PF02397">
    <property type="entry name" value="Bac_transf"/>
    <property type="match status" value="1"/>
</dbReference>
<reference evidence="5" key="1">
    <citation type="submission" date="2010-07" db="EMBL/GenBank/DDBJ databases">
        <title>The genome sequence of Haemophilus parainfluenzae T3T1.</title>
        <authorList>
            <person name="Crook D."/>
            <person name="Hood D."/>
            <person name="Moxon R."/>
            <person name="Parkhill J."/>
            <person name="Aslett M."/>
            <person name="Bentley S.D."/>
        </authorList>
    </citation>
    <scope>NUCLEOTIDE SEQUENCE [LARGE SCALE GENOMIC DNA]</scope>
    <source>
        <strain evidence="5">T3T1</strain>
    </source>
</reference>
<dbReference type="KEGG" id="hpr:PARA_02750"/>
<dbReference type="EMBL" id="FQ312002">
    <property type="protein sequence ID" value="CBW14382.1"/>
    <property type="molecule type" value="Genomic_DNA"/>
</dbReference>
<evidence type="ECO:0000256" key="1">
    <source>
        <dbReference type="ARBA" id="ARBA00006464"/>
    </source>
</evidence>
<protein>
    <submittedName>
        <fullName evidence="4">Undecaprenyl-phosphate galactose phosphotransferase</fullName>
    </submittedName>
</protein>